<reference evidence="2" key="1">
    <citation type="submission" date="2023-03" db="EMBL/GenBank/DDBJ databases">
        <title>Selenobaculum gbiensis gen. nov. sp. nov., a new bacterium isolated from the gut microbiota of IBD patient.</title>
        <authorList>
            <person name="Yeo S."/>
            <person name="Park H."/>
            <person name="Huh C.S."/>
        </authorList>
    </citation>
    <scope>NUCLEOTIDE SEQUENCE</scope>
    <source>
        <strain evidence="2">ICN-92133</strain>
    </source>
</reference>
<evidence type="ECO:0000259" key="1">
    <source>
        <dbReference type="PROSITE" id="PS51832"/>
    </source>
</evidence>
<dbReference type="PROSITE" id="PS51832">
    <property type="entry name" value="HD_GYP"/>
    <property type="match status" value="1"/>
</dbReference>
<dbReference type="Pfam" id="PF13487">
    <property type="entry name" value="HD_5"/>
    <property type="match status" value="1"/>
</dbReference>
<dbReference type="SMART" id="SM00471">
    <property type="entry name" value="HDc"/>
    <property type="match status" value="1"/>
</dbReference>
<protein>
    <submittedName>
        <fullName evidence="2">HD-GYP domain-containing protein</fullName>
    </submittedName>
</protein>
<organism evidence="2 3">
    <name type="scientific">Selenobaculum gibii</name>
    <dbReference type="NCBI Taxonomy" id="3054208"/>
    <lineage>
        <taxon>Bacteria</taxon>
        <taxon>Bacillati</taxon>
        <taxon>Bacillota</taxon>
        <taxon>Negativicutes</taxon>
        <taxon>Selenomonadales</taxon>
        <taxon>Selenomonadaceae</taxon>
        <taxon>Selenobaculum</taxon>
    </lineage>
</organism>
<dbReference type="CDD" id="cd00077">
    <property type="entry name" value="HDc"/>
    <property type="match status" value="1"/>
</dbReference>
<dbReference type="Proteomes" id="UP001243623">
    <property type="component" value="Chromosome"/>
</dbReference>
<dbReference type="InterPro" id="IPR003607">
    <property type="entry name" value="HD/PDEase_dom"/>
</dbReference>
<dbReference type="InterPro" id="IPR037522">
    <property type="entry name" value="HD_GYP_dom"/>
</dbReference>
<accession>A0A9Y2AHX8</accession>
<dbReference type="EMBL" id="CP120678">
    <property type="protein sequence ID" value="WIW70301.1"/>
    <property type="molecule type" value="Genomic_DNA"/>
</dbReference>
<name>A0A9Y2AHX8_9FIRM</name>
<dbReference type="Gene3D" id="1.10.3210.10">
    <property type="entry name" value="Hypothetical protein af1432"/>
    <property type="match status" value="1"/>
</dbReference>
<dbReference type="PANTHER" id="PTHR43155">
    <property type="entry name" value="CYCLIC DI-GMP PHOSPHODIESTERASE PA4108-RELATED"/>
    <property type="match status" value="1"/>
</dbReference>
<evidence type="ECO:0000313" key="2">
    <source>
        <dbReference type="EMBL" id="WIW70301.1"/>
    </source>
</evidence>
<dbReference type="NCBIfam" id="TIGR00277">
    <property type="entry name" value="HDIG"/>
    <property type="match status" value="1"/>
</dbReference>
<dbReference type="InterPro" id="IPR006675">
    <property type="entry name" value="HDIG_dom"/>
</dbReference>
<dbReference type="PANTHER" id="PTHR43155:SF2">
    <property type="entry name" value="CYCLIC DI-GMP PHOSPHODIESTERASE PA4108"/>
    <property type="match status" value="1"/>
</dbReference>
<evidence type="ECO:0000313" key="3">
    <source>
        <dbReference type="Proteomes" id="UP001243623"/>
    </source>
</evidence>
<dbReference type="RefSeq" id="WP_309320379.1">
    <property type="nucleotide sequence ID" value="NZ_CP120678.1"/>
</dbReference>
<keyword evidence="3" id="KW-1185">Reference proteome</keyword>
<dbReference type="AlphaFoldDB" id="A0A9Y2AHX8"/>
<dbReference type="KEGG" id="sgbi:P3F81_10435"/>
<sequence>MHKLSIKALKPGMVIGRSIYNPEGCFLLTRGQVLTITYIQRLTRLNIPSVYVLSGNPILDISPETDDIVKEKTRTHALQNVFAVFNNCQLTESINVDFMKQTASSIVEDLISNHNNLIQVTDIRRYDDYTFSHSVNVAILSTMLGTMRNYTKSQLNILTLGALLHDIGKTKTPIEILKKPRKLVPFEEEIMRRHPLKGAEILERASLASDIPIYIAQQHHEKCDGTGYPHQLQGKEINEFAKIVAIADVYDALTSDRPYKKAYRPDLAFNIMTKFNASHFDANLLKLFFDNVAIYPVGTILKLNEGSYAIVVHVQTGRTQTPIVHIIADKNMKPFKNPKRVDLYQNRDLQIELVLDEYELMAIFSTFNRI</sequence>
<feature type="domain" description="HD-GYP" evidence="1">
    <location>
        <begin position="108"/>
        <end position="304"/>
    </location>
</feature>
<dbReference type="SUPFAM" id="SSF109604">
    <property type="entry name" value="HD-domain/PDEase-like"/>
    <property type="match status" value="1"/>
</dbReference>
<gene>
    <name evidence="2" type="ORF">P3F81_10435</name>
</gene>
<proteinExistence type="predicted"/>